<dbReference type="AlphaFoldDB" id="A0A2Z2MUD8"/>
<name>A0A2Z2MUD8_9EURY</name>
<feature type="coiled-coil region" evidence="1">
    <location>
        <begin position="89"/>
        <end position="127"/>
    </location>
</feature>
<keyword evidence="4" id="KW-1185">Reference proteome</keyword>
<dbReference type="InterPro" id="IPR019277">
    <property type="entry name" value="DUF2304"/>
</dbReference>
<evidence type="ECO:0000256" key="1">
    <source>
        <dbReference type="SAM" id="Coils"/>
    </source>
</evidence>
<evidence type="ECO:0000313" key="4">
    <source>
        <dbReference type="Proteomes" id="UP000250125"/>
    </source>
</evidence>
<evidence type="ECO:0000256" key="2">
    <source>
        <dbReference type="SAM" id="Phobius"/>
    </source>
</evidence>
<dbReference type="EMBL" id="CP015103">
    <property type="protein sequence ID" value="ASJ07773.1"/>
    <property type="molecule type" value="Genomic_DNA"/>
</dbReference>
<dbReference type="RefSeq" id="WP_088855019.1">
    <property type="nucleotide sequence ID" value="NZ_CP015103.1"/>
</dbReference>
<feature type="transmembrane region" description="Helical" evidence="2">
    <location>
        <begin position="69"/>
        <end position="89"/>
    </location>
</feature>
<protein>
    <submittedName>
        <fullName evidence="3">UDP-N-acetylglucosamine--dolichyl-phosphate N-acetylglucosaminephosphotransferase</fullName>
    </submittedName>
</protein>
<organism evidence="3 4">
    <name type="scientific">Thermococcus siculi</name>
    <dbReference type="NCBI Taxonomy" id="72803"/>
    <lineage>
        <taxon>Archaea</taxon>
        <taxon>Methanobacteriati</taxon>
        <taxon>Methanobacteriota</taxon>
        <taxon>Thermococci</taxon>
        <taxon>Thermococcales</taxon>
        <taxon>Thermococcaceae</taxon>
        <taxon>Thermococcus</taxon>
    </lineage>
</organism>
<keyword evidence="2" id="KW-1133">Transmembrane helix</keyword>
<feature type="transmembrane region" description="Helical" evidence="2">
    <location>
        <begin position="6"/>
        <end position="21"/>
    </location>
</feature>
<keyword evidence="2" id="KW-0812">Transmembrane</keyword>
<dbReference type="KEGG" id="tsl:A3L11_00415"/>
<dbReference type="GO" id="GO:0016740">
    <property type="term" value="F:transferase activity"/>
    <property type="evidence" value="ECO:0007669"/>
    <property type="project" value="UniProtKB-KW"/>
</dbReference>
<dbReference type="GeneID" id="33316656"/>
<proteinExistence type="predicted"/>
<keyword evidence="3" id="KW-0808">Transferase</keyword>
<gene>
    <name evidence="3" type="ORF">A3L11_00415</name>
</gene>
<feature type="transmembrane region" description="Helical" evidence="2">
    <location>
        <begin position="33"/>
        <end position="57"/>
    </location>
</feature>
<evidence type="ECO:0000313" key="3">
    <source>
        <dbReference type="EMBL" id="ASJ07773.1"/>
    </source>
</evidence>
<dbReference type="OrthoDB" id="78194at2157"/>
<reference evidence="3 4" key="1">
    <citation type="submission" date="2016-04" db="EMBL/GenBank/DDBJ databases">
        <title>Complete genome sequence of Thermococcus siculi type strain RG-20.</title>
        <authorList>
            <person name="Oger P.M."/>
        </authorList>
    </citation>
    <scope>NUCLEOTIDE SEQUENCE [LARGE SCALE GENOMIC DNA]</scope>
    <source>
        <strain evidence="3 4">RG-20</strain>
    </source>
</reference>
<keyword evidence="1" id="KW-0175">Coiled coil</keyword>
<sequence length="127" mass="14521">MYAVQYIAITVVVALMLYVLGKYGKKEMDWRDFLFWETILVGLLIVSVFPLEIANFIKTLLGLGRGLDALFVVAIGLTYILVFKVYMAVDRTEREITELTRKIAIELEEMNKRLEELEKKLGEGKAG</sequence>
<dbReference type="Pfam" id="PF10066">
    <property type="entry name" value="DUF2304"/>
    <property type="match status" value="1"/>
</dbReference>
<keyword evidence="2" id="KW-0472">Membrane</keyword>
<accession>A0A2Z2MUD8</accession>
<dbReference type="Proteomes" id="UP000250125">
    <property type="component" value="Chromosome"/>
</dbReference>